<dbReference type="EMBL" id="JAIWYP010000008">
    <property type="protein sequence ID" value="KAH3784229.1"/>
    <property type="molecule type" value="Genomic_DNA"/>
</dbReference>
<gene>
    <name evidence="1" type="ORF">DPMN_162182</name>
</gene>
<organism evidence="1 2">
    <name type="scientific">Dreissena polymorpha</name>
    <name type="common">Zebra mussel</name>
    <name type="synonym">Mytilus polymorpha</name>
    <dbReference type="NCBI Taxonomy" id="45954"/>
    <lineage>
        <taxon>Eukaryota</taxon>
        <taxon>Metazoa</taxon>
        <taxon>Spiralia</taxon>
        <taxon>Lophotrochozoa</taxon>
        <taxon>Mollusca</taxon>
        <taxon>Bivalvia</taxon>
        <taxon>Autobranchia</taxon>
        <taxon>Heteroconchia</taxon>
        <taxon>Euheterodonta</taxon>
        <taxon>Imparidentia</taxon>
        <taxon>Neoheterodontei</taxon>
        <taxon>Myida</taxon>
        <taxon>Dreissenoidea</taxon>
        <taxon>Dreissenidae</taxon>
        <taxon>Dreissena</taxon>
    </lineage>
</organism>
<protein>
    <submittedName>
        <fullName evidence="1">Uncharacterized protein</fullName>
    </submittedName>
</protein>
<comment type="caution">
    <text evidence="1">The sequence shown here is derived from an EMBL/GenBank/DDBJ whole genome shotgun (WGS) entry which is preliminary data.</text>
</comment>
<evidence type="ECO:0000313" key="1">
    <source>
        <dbReference type="EMBL" id="KAH3784229.1"/>
    </source>
</evidence>
<dbReference type="Proteomes" id="UP000828390">
    <property type="component" value="Unassembled WGS sequence"/>
</dbReference>
<sequence length="82" mass="9271">MVDWTMLEQPEMSAVPFKGKIVHLMSPSQKSARKIARIYRGKRIVTVTKANVRIALESTKGPKQRKVIEAAAHPILWVKTFA</sequence>
<evidence type="ECO:0000313" key="2">
    <source>
        <dbReference type="Proteomes" id="UP000828390"/>
    </source>
</evidence>
<dbReference type="AlphaFoldDB" id="A0A9D4ER79"/>
<accession>A0A9D4ER79</accession>
<reference evidence="1" key="2">
    <citation type="submission" date="2020-11" db="EMBL/GenBank/DDBJ databases">
        <authorList>
            <person name="McCartney M.A."/>
            <person name="Auch B."/>
            <person name="Kono T."/>
            <person name="Mallez S."/>
            <person name="Becker A."/>
            <person name="Gohl D.M."/>
            <person name="Silverstein K.A.T."/>
            <person name="Koren S."/>
            <person name="Bechman K.B."/>
            <person name="Herman A."/>
            <person name="Abrahante J.E."/>
            <person name="Garbe J."/>
        </authorList>
    </citation>
    <scope>NUCLEOTIDE SEQUENCE</scope>
    <source>
        <strain evidence="1">Duluth1</strain>
        <tissue evidence="1">Whole animal</tissue>
    </source>
</reference>
<name>A0A9D4ER79_DREPO</name>
<keyword evidence="2" id="KW-1185">Reference proteome</keyword>
<proteinExistence type="predicted"/>
<reference evidence="1" key="1">
    <citation type="journal article" date="2019" name="bioRxiv">
        <title>The Genome of the Zebra Mussel, Dreissena polymorpha: A Resource for Invasive Species Research.</title>
        <authorList>
            <person name="McCartney M.A."/>
            <person name="Auch B."/>
            <person name="Kono T."/>
            <person name="Mallez S."/>
            <person name="Zhang Y."/>
            <person name="Obille A."/>
            <person name="Becker A."/>
            <person name="Abrahante J.E."/>
            <person name="Garbe J."/>
            <person name="Badalamenti J.P."/>
            <person name="Herman A."/>
            <person name="Mangelson H."/>
            <person name="Liachko I."/>
            <person name="Sullivan S."/>
            <person name="Sone E.D."/>
            <person name="Koren S."/>
            <person name="Silverstein K.A.T."/>
            <person name="Beckman K.B."/>
            <person name="Gohl D.M."/>
        </authorList>
    </citation>
    <scope>NUCLEOTIDE SEQUENCE</scope>
    <source>
        <strain evidence="1">Duluth1</strain>
        <tissue evidence="1">Whole animal</tissue>
    </source>
</reference>